<dbReference type="SUPFAM" id="SSF55729">
    <property type="entry name" value="Acyl-CoA N-acyltransferases (Nat)"/>
    <property type="match status" value="1"/>
</dbReference>
<dbReference type="SUPFAM" id="SSF50475">
    <property type="entry name" value="FMN-binding split barrel"/>
    <property type="match status" value="1"/>
</dbReference>
<name>A0ABT0YC45_9ACTN</name>
<dbReference type="InterPro" id="IPR016181">
    <property type="entry name" value="Acyl_CoA_acyltransferase"/>
</dbReference>
<dbReference type="EMBL" id="JAMQOL010000063">
    <property type="protein sequence ID" value="MCM4083633.1"/>
    <property type="molecule type" value="Genomic_DNA"/>
</dbReference>
<dbReference type="Proteomes" id="UP001523216">
    <property type="component" value="Unassembled WGS sequence"/>
</dbReference>
<dbReference type="Pfam" id="PF13302">
    <property type="entry name" value="Acetyltransf_3"/>
    <property type="match status" value="1"/>
</dbReference>
<dbReference type="Gene3D" id="2.30.110.10">
    <property type="entry name" value="Electron Transport, Fmn-binding Protein, Chain A"/>
    <property type="match status" value="1"/>
</dbReference>
<dbReference type="InterPro" id="IPR012349">
    <property type="entry name" value="Split_barrel_FMN-bd"/>
</dbReference>
<gene>
    <name evidence="2" type="ORF">LXN57_39405</name>
</gene>
<reference evidence="2 3" key="1">
    <citation type="submission" date="2022-06" db="EMBL/GenBank/DDBJ databases">
        <title>Actinoplanes abujensis sp. nov., isolated from Nigerian arid soil.</title>
        <authorList>
            <person name="Ding P."/>
        </authorList>
    </citation>
    <scope>NUCLEOTIDE SEQUENCE [LARGE SCALE GENOMIC DNA]</scope>
    <source>
        <strain evidence="3">TRM88002</strain>
    </source>
</reference>
<dbReference type="Pfam" id="PF12900">
    <property type="entry name" value="Pyridox_ox_2"/>
    <property type="match status" value="1"/>
</dbReference>
<proteinExistence type="predicted"/>
<dbReference type="Gene3D" id="3.40.630.30">
    <property type="match status" value="1"/>
</dbReference>
<organism evidence="2 3">
    <name type="scientific">Paractinoplanes hotanensis</name>
    <dbReference type="NCBI Taxonomy" id="2906497"/>
    <lineage>
        <taxon>Bacteria</taxon>
        <taxon>Bacillati</taxon>
        <taxon>Actinomycetota</taxon>
        <taxon>Actinomycetes</taxon>
        <taxon>Micromonosporales</taxon>
        <taxon>Micromonosporaceae</taxon>
        <taxon>Paractinoplanes</taxon>
    </lineage>
</organism>
<protein>
    <submittedName>
        <fullName evidence="2">Bifunctional pyridoxamine 5'-phosphate oxidase family protein/GNAT family N-acetyltransferase</fullName>
    </submittedName>
</protein>
<comment type="caution">
    <text evidence="2">The sequence shown here is derived from an EMBL/GenBank/DDBJ whole genome shotgun (WGS) entry which is preliminary data.</text>
</comment>
<dbReference type="InterPro" id="IPR024747">
    <property type="entry name" value="Pyridox_Oxase-rel"/>
</dbReference>
<dbReference type="RefSeq" id="WP_251803333.1">
    <property type="nucleotide sequence ID" value="NZ_JAMQOL010000063.1"/>
</dbReference>
<keyword evidence="3" id="KW-1185">Reference proteome</keyword>
<sequence>MSDTYTRTSRTTATRYRERMHYDRALAHAILDEAYDCTIGFVAEGEPRLLPTLHVRVGETLYLHGSSGGRMGLSARHGEVPVAVSVTLLDGIVYARSHVHHSANYRSVVVHGSARLVTDPEEKKAAMAALVDKVGAGRAADSRPPNRREMAETSVLALPLEEVSARARSGGVIDDEDDLALPHWAGVLPVRRVFGPPASAEGVSAAEPAYLPVGEQPWAVAPVPLTGRHVRLEPLTLGHAARMVEALGDDEVWQHIPAHRPQTVDAMRDYLARLLAARWTGSQVAWAQVEPATGRVIGLTSYHDIDADRRALGIGHTIVGRPWWRTGVNTEAKLLLLAHAFDDLGAERVFWHTDIRNERSQQAIARLGAVREGVLRRHKQRPDGSWRDTVIFGMTVDEWPEAGRKLRERLAAG</sequence>
<dbReference type="InterPro" id="IPR000182">
    <property type="entry name" value="GNAT_dom"/>
</dbReference>
<dbReference type="PROSITE" id="PS51186">
    <property type="entry name" value="GNAT"/>
    <property type="match status" value="1"/>
</dbReference>
<dbReference type="PANTHER" id="PTHR43610:SF1">
    <property type="entry name" value="N-ACETYLTRANSFERASE DOMAIN-CONTAINING PROTEIN"/>
    <property type="match status" value="1"/>
</dbReference>
<evidence type="ECO:0000313" key="3">
    <source>
        <dbReference type="Proteomes" id="UP001523216"/>
    </source>
</evidence>
<evidence type="ECO:0000259" key="1">
    <source>
        <dbReference type="PROSITE" id="PS51186"/>
    </source>
</evidence>
<feature type="domain" description="N-acetyltransferase" evidence="1">
    <location>
        <begin position="230"/>
        <end position="397"/>
    </location>
</feature>
<evidence type="ECO:0000313" key="2">
    <source>
        <dbReference type="EMBL" id="MCM4083633.1"/>
    </source>
</evidence>
<accession>A0ABT0YC45</accession>
<dbReference type="PANTHER" id="PTHR43610">
    <property type="entry name" value="BLL6696 PROTEIN"/>
    <property type="match status" value="1"/>
</dbReference>